<sequence>MKVVSSATLVIVLIIYSLFSLVSTTKTTTTTTKVCDVEGRVYIPGKRRPEQVKILLNGGEYTAYTLRNGEFKFSSIKSGIYFLEVDSKDYAYSPIKIDVCTKGKTIRAKTADETFKTVKHPLKLTPYSPKVYYEKGQPLNPLKIFKSPMGIMIAVSLFSMFIIPKLSGSIDPEELKQVQQESGGGLLGKLLGAVPNPQQSNSGR</sequence>
<gene>
    <name evidence="10" type="ORF">M0812_04937</name>
    <name evidence="11" type="ORF">M0813_14024</name>
</gene>
<dbReference type="Proteomes" id="UP001146793">
    <property type="component" value="Unassembled WGS sequence"/>
</dbReference>
<feature type="signal peptide" evidence="8">
    <location>
        <begin position="1"/>
        <end position="24"/>
    </location>
</feature>
<evidence type="ECO:0000259" key="9">
    <source>
        <dbReference type="Pfam" id="PF09430"/>
    </source>
</evidence>
<dbReference type="Pfam" id="PF09430">
    <property type="entry name" value="EMC7_beta-sandw"/>
    <property type="match status" value="1"/>
</dbReference>
<dbReference type="PANTHER" id="PTHR13605">
    <property type="entry name" value="ER MEMBRANE PROTEIN COMPLEX SUBUNIT 7"/>
    <property type="match status" value="1"/>
</dbReference>
<keyword evidence="13" id="KW-1185">Reference proteome</keyword>
<dbReference type="GO" id="GO:0072546">
    <property type="term" value="C:EMC complex"/>
    <property type="evidence" value="ECO:0007669"/>
    <property type="project" value="TreeGrafter"/>
</dbReference>
<name>A0AAV8AEM5_9EUKA</name>
<keyword evidence="3" id="KW-0812">Transmembrane</keyword>
<evidence type="ECO:0000256" key="6">
    <source>
        <dbReference type="ARBA" id="ARBA00023136"/>
    </source>
</evidence>
<dbReference type="InterPro" id="IPR019008">
    <property type="entry name" value="Beta_sandwich_EMC7"/>
</dbReference>
<keyword evidence="4 8" id="KW-0732">Signal</keyword>
<evidence type="ECO:0000313" key="13">
    <source>
        <dbReference type="Proteomes" id="UP001150062"/>
    </source>
</evidence>
<dbReference type="GO" id="GO:0030246">
    <property type="term" value="F:carbohydrate binding"/>
    <property type="evidence" value="ECO:0007669"/>
    <property type="project" value="InterPro"/>
</dbReference>
<comment type="subcellular location">
    <subcellularLocation>
        <location evidence="1">Membrane</location>
        <topology evidence="1">Single-pass membrane protein</topology>
    </subcellularLocation>
</comment>
<evidence type="ECO:0000313" key="11">
    <source>
        <dbReference type="EMBL" id="KAJ6252652.1"/>
    </source>
</evidence>
<comment type="similarity">
    <text evidence="2">Belongs to the EMC7 family.</text>
</comment>
<evidence type="ECO:0000256" key="8">
    <source>
        <dbReference type="SAM" id="SignalP"/>
    </source>
</evidence>
<evidence type="ECO:0000313" key="12">
    <source>
        <dbReference type="Proteomes" id="UP001146793"/>
    </source>
</evidence>
<keyword evidence="5" id="KW-1133">Transmembrane helix</keyword>
<dbReference type="Proteomes" id="UP001150062">
    <property type="component" value="Unassembled WGS sequence"/>
</dbReference>
<evidence type="ECO:0000256" key="1">
    <source>
        <dbReference type="ARBA" id="ARBA00004167"/>
    </source>
</evidence>
<dbReference type="InterPro" id="IPR039163">
    <property type="entry name" value="EMC7"/>
</dbReference>
<accession>A0AAV8AEM5</accession>
<reference evidence="10" key="2">
    <citation type="submission" date="2022-08" db="EMBL/GenBank/DDBJ databases">
        <title>Novel sulphate-reducing endosymbionts in the free-living metamonad Anaeramoeba.</title>
        <authorList>
            <person name="Jerlstrom-Hultqvist J."/>
            <person name="Cepicka I."/>
            <person name="Gallot-Lavallee L."/>
            <person name="Salas-Leiva D."/>
            <person name="Curtis B.A."/>
            <person name="Zahonova K."/>
            <person name="Pipaliya S."/>
            <person name="Dacks J."/>
            <person name="Roger A.J."/>
        </authorList>
    </citation>
    <scope>NUCLEOTIDE SEQUENCE</scope>
    <source>
        <strain evidence="10">Busselton2</strain>
    </source>
</reference>
<evidence type="ECO:0000256" key="5">
    <source>
        <dbReference type="ARBA" id="ARBA00022989"/>
    </source>
</evidence>
<dbReference type="EMBL" id="JANTQA010000010">
    <property type="protein sequence ID" value="KAJ3451267.1"/>
    <property type="molecule type" value="Genomic_DNA"/>
</dbReference>
<feature type="region of interest" description="Disordered" evidence="7">
    <location>
        <begin position="177"/>
        <end position="204"/>
    </location>
</feature>
<dbReference type="AlphaFoldDB" id="A0AAV8AEM5"/>
<evidence type="ECO:0000256" key="4">
    <source>
        <dbReference type="ARBA" id="ARBA00022729"/>
    </source>
</evidence>
<keyword evidence="6" id="KW-0472">Membrane</keyword>
<dbReference type="EMBL" id="JAOAOG010000041">
    <property type="protein sequence ID" value="KAJ6252652.1"/>
    <property type="molecule type" value="Genomic_DNA"/>
</dbReference>
<evidence type="ECO:0000256" key="7">
    <source>
        <dbReference type="SAM" id="MobiDB-lite"/>
    </source>
</evidence>
<comment type="caution">
    <text evidence="10">The sequence shown here is derived from an EMBL/GenBank/DDBJ whole genome shotgun (WGS) entry which is preliminary data.</text>
</comment>
<evidence type="ECO:0000256" key="2">
    <source>
        <dbReference type="ARBA" id="ARBA00008880"/>
    </source>
</evidence>
<dbReference type="Gene3D" id="2.60.40.1120">
    <property type="entry name" value="Carboxypeptidase-like, regulatory domain"/>
    <property type="match status" value="1"/>
</dbReference>
<proteinExistence type="inferred from homology"/>
<dbReference type="InterPro" id="IPR013784">
    <property type="entry name" value="Carb-bd-like_fold"/>
</dbReference>
<feature type="domain" description="ER membrane protein complex subunit 7 beta-sandwich" evidence="9">
    <location>
        <begin position="49"/>
        <end position="152"/>
    </location>
</feature>
<evidence type="ECO:0000313" key="10">
    <source>
        <dbReference type="EMBL" id="KAJ3451267.1"/>
    </source>
</evidence>
<protein>
    <recommendedName>
        <fullName evidence="9">ER membrane protein complex subunit 7 beta-sandwich domain-containing protein</fullName>
    </recommendedName>
</protein>
<reference evidence="11" key="1">
    <citation type="submission" date="2022-08" db="EMBL/GenBank/DDBJ databases">
        <title>Novel sulfate-reducing endosymbionts in the free-living metamonad Anaeramoeba.</title>
        <authorList>
            <person name="Jerlstrom-Hultqvist J."/>
            <person name="Cepicka I."/>
            <person name="Gallot-Lavallee L."/>
            <person name="Salas-Leiva D."/>
            <person name="Curtis B.A."/>
            <person name="Zahonova K."/>
            <person name="Pipaliya S."/>
            <person name="Dacks J."/>
            <person name="Roger A.J."/>
        </authorList>
    </citation>
    <scope>NUCLEOTIDE SEQUENCE</scope>
    <source>
        <strain evidence="11">Schooner1</strain>
    </source>
</reference>
<dbReference type="SUPFAM" id="SSF49452">
    <property type="entry name" value="Starch-binding domain-like"/>
    <property type="match status" value="1"/>
</dbReference>
<organism evidence="10 12">
    <name type="scientific">Anaeramoeba flamelloides</name>
    <dbReference type="NCBI Taxonomy" id="1746091"/>
    <lineage>
        <taxon>Eukaryota</taxon>
        <taxon>Metamonada</taxon>
        <taxon>Anaeramoebidae</taxon>
        <taxon>Anaeramoeba</taxon>
    </lineage>
</organism>
<feature type="chain" id="PRO_5043933567" description="ER membrane protein complex subunit 7 beta-sandwich domain-containing protein" evidence="8">
    <location>
        <begin position="25"/>
        <end position="204"/>
    </location>
</feature>
<evidence type="ECO:0000256" key="3">
    <source>
        <dbReference type="ARBA" id="ARBA00022692"/>
    </source>
</evidence>
<dbReference type="PANTHER" id="PTHR13605:SF4">
    <property type="entry name" value="ER MEMBRANE PROTEIN COMPLEX SUBUNIT 7"/>
    <property type="match status" value="1"/>
</dbReference>